<evidence type="ECO:0000256" key="1">
    <source>
        <dbReference type="ARBA" id="ARBA00022741"/>
    </source>
</evidence>
<dbReference type="PANTHER" id="PTHR43875:SF1">
    <property type="entry name" value="OSMOPROTECTIVE COMPOUNDS UPTAKE ATP-BINDING PROTEIN GGTA"/>
    <property type="match status" value="1"/>
</dbReference>
<name>A0ABS0LQ31_9LACT</name>
<dbReference type="PROSITE" id="PS00211">
    <property type="entry name" value="ABC_TRANSPORTER_1"/>
    <property type="match status" value="1"/>
</dbReference>
<dbReference type="Proteomes" id="UP000721415">
    <property type="component" value="Unassembled WGS sequence"/>
</dbReference>
<reference evidence="4 5" key="1">
    <citation type="submission" date="2020-07" db="EMBL/GenBank/DDBJ databases">
        <title>Facklamia lactis sp. nov., isolated from raw milk.</title>
        <authorList>
            <person name="Doll E.V."/>
            <person name="Huptas C."/>
            <person name="Staib L."/>
            <person name="Wenning M."/>
            <person name="Scherer S."/>
        </authorList>
    </citation>
    <scope>NUCLEOTIDE SEQUENCE [LARGE SCALE GENOMIC DNA]</scope>
    <source>
        <strain evidence="4 5">DSM 111018</strain>
    </source>
</reference>
<dbReference type="InterPro" id="IPR017871">
    <property type="entry name" value="ABC_transporter-like_CS"/>
</dbReference>
<dbReference type="GO" id="GO:0005524">
    <property type="term" value="F:ATP binding"/>
    <property type="evidence" value="ECO:0007669"/>
    <property type="project" value="UniProtKB-KW"/>
</dbReference>
<evidence type="ECO:0000256" key="2">
    <source>
        <dbReference type="ARBA" id="ARBA00022840"/>
    </source>
</evidence>
<evidence type="ECO:0000313" key="4">
    <source>
        <dbReference type="EMBL" id="MBG9986183.1"/>
    </source>
</evidence>
<dbReference type="InterPro" id="IPR003439">
    <property type="entry name" value="ABC_transporter-like_ATP-bd"/>
</dbReference>
<organism evidence="4 5">
    <name type="scientific">Facklamia lactis</name>
    <dbReference type="NCBI Taxonomy" id="2749967"/>
    <lineage>
        <taxon>Bacteria</taxon>
        <taxon>Bacillati</taxon>
        <taxon>Bacillota</taxon>
        <taxon>Bacilli</taxon>
        <taxon>Lactobacillales</taxon>
        <taxon>Aerococcaceae</taxon>
        <taxon>Facklamia</taxon>
    </lineage>
</organism>
<dbReference type="InterPro" id="IPR047641">
    <property type="entry name" value="ABC_transpr_MalK/UgpC-like"/>
</dbReference>
<dbReference type="Pfam" id="PF00005">
    <property type="entry name" value="ABC_tran"/>
    <property type="match status" value="1"/>
</dbReference>
<dbReference type="Gene3D" id="2.40.50.100">
    <property type="match status" value="1"/>
</dbReference>
<dbReference type="EMBL" id="JACBXQ010000002">
    <property type="protein sequence ID" value="MBG9986183.1"/>
    <property type="molecule type" value="Genomic_DNA"/>
</dbReference>
<dbReference type="SUPFAM" id="SSF52540">
    <property type="entry name" value="P-loop containing nucleoside triphosphate hydrolases"/>
    <property type="match status" value="1"/>
</dbReference>
<evidence type="ECO:0000259" key="3">
    <source>
        <dbReference type="PROSITE" id="PS50893"/>
    </source>
</evidence>
<keyword evidence="5" id="KW-1185">Reference proteome</keyword>
<keyword evidence="2 4" id="KW-0067">ATP-binding</keyword>
<dbReference type="InterPro" id="IPR003593">
    <property type="entry name" value="AAA+_ATPase"/>
</dbReference>
<sequence>MAKITLKSISKTYNKSKANTFNLFKKKRSSVSDFAVRNLSVEIPDGSFTAIIGPSGCGKSTTLRMIAGLESVDSGEVWIGDRLINSLPPGDRNISMVFQNYALYPMMTVKENITFGLEESNLTHNEMEERTKKVAEIVELTEFLDRKPSQLSGGQQQRVALARAIAKNPDLYIFDEPLSNLDAKLRTDMRSRLISMHEQLQATFIYVTHDQIEAMSMADQIIILNDGKVMQIGSPYEVYNDPFNLFVANFIGNPGMNLIAQLNERITWGFRPERGTLITEDFFSNDSKETYFLDTEINSTQAILNPKSLISNFLIESKILTREYLGSEFLYTINNIFGIQKVKSENIFDKNQNIFLHLNRKDLYYFDQNGDRIRNTEVE</sequence>
<evidence type="ECO:0000313" key="5">
    <source>
        <dbReference type="Proteomes" id="UP000721415"/>
    </source>
</evidence>
<dbReference type="InterPro" id="IPR015855">
    <property type="entry name" value="ABC_transpr_MalK-like"/>
</dbReference>
<accession>A0ABS0LQ31</accession>
<dbReference type="RefSeq" id="WP_197115096.1">
    <property type="nucleotide sequence ID" value="NZ_JACBXQ010000002.1"/>
</dbReference>
<dbReference type="Gene3D" id="3.40.50.300">
    <property type="entry name" value="P-loop containing nucleotide triphosphate hydrolases"/>
    <property type="match status" value="1"/>
</dbReference>
<comment type="caution">
    <text evidence="4">The sequence shown here is derived from an EMBL/GenBank/DDBJ whole genome shotgun (WGS) entry which is preliminary data.</text>
</comment>
<dbReference type="CDD" id="cd03301">
    <property type="entry name" value="ABC_MalK_N"/>
    <property type="match status" value="1"/>
</dbReference>
<dbReference type="PROSITE" id="PS50893">
    <property type="entry name" value="ABC_TRANSPORTER_2"/>
    <property type="match status" value="1"/>
</dbReference>
<feature type="domain" description="ABC transporter" evidence="3">
    <location>
        <begin position="18"/>
        <end position="251"/>
    </location>
</feature>
<dbReference type="PANTHER" id="PTHR43875">
    <property type="entry name" value="MALTODEXTRIN IMPORT ATP-BINDING PROTEIN MSMX"/>
    <property type="match status" value="1"/>
</dbReference>
<protein>
    <submittedName>
        <fullName evidence="4">ABC transporter ATP-binding protein</fullName>
    </submittedName>
</protein>
<keyword evidence="1" id="KW-0547">Nucleotide-binding</keyword>
<dbReference type="SMART" id="SM00382">
    <property type="entry name" value="AAA"/>
    <property type="match status" value="1"/>
</dbReference>
<proteinExistence type="predicted"/>
<dbReference type="InterPro" id="IPR027417">
    <property type="entry name" value="P-loop_NTPase"/>
</dbReference>
<gene>
    <name evidence="4" type="ORF">HZY91_04655</name>
</gene>